<dbReference type="GO" id="GO:0006281">
    <property type="term" value="P:DNA repair"/>
    <property type="evidence" value="ECO:0007669"/>
    <property type="project" value="UniProtKB-KW"/>
</dbReference>
<keyword evidence="3 8" id="KW-0067">ATP-binding</keyword>
<proteinExistence type="predicted"/>
<dbReference type="Pfam" id="PF13245">
    <property type="entry name" value="AAA_19"/>
    <property type="match status" value="1"/>
</dbReference>
<keyword evidence="3 8" id="KW-0547">Nucleotide-binding</keyword>
<dbReference type="InterPro" id="IPR041679">
    <property type="entry name" value="DNA2/NAM7-like_C"/>
</dbReference>
<dbReference type="InterPro" id="IPR038726">
    <property type="entry name" value="PDDEXK_AddAB-type"/>
</dbReference>
<evidence type="ECO:0000313" key="8">
    <source>
        <dbReference type="EMBL" id="ABY34436.1"/>
    </source>
</evidence>
<keyword evidence="3 8" id="KW-0347">Helicase</keyword>
<evidence type="ECO:0000259" key="6">
    <source>
        <dbReference type="Pfam" id="PF12705"/>
    </source>
</evidence>
<dbReference type="Gene3D" id="3.40.50.300">
    <property type="entry name" value="P-loop containing nucleotide triphosphate hydrolases"/>
    <property type="match status" value="2"/>
</dbReference>
<dbReference type="HOGENOM" id="CLU_255555_0_0_0"/>
<dbReference type="InParanoid" id="A9WJY5"/>
<keyword evidence="4" id="KW-0269">Exonuclease</keyword>
<evidence type="ECO:0000256" key="1">
    <source>
        <dbReference type="ARBA" id="ARBA00022722"/>
    </source>
</evidence>
<organism evidence="8 9">
    <name type="scientific">Chloroflexus aurantiacus (strain ATCC 29366 / DSM 635 / J-10-fl)</name>
    <dbReference type="NCBI Taxonomy" id="324602"/>
    <lineage>
        <taxon>Bacteria</taxon>
        <taxon>Bacillati</taxon>
        <taxon>Chloroflexota</taxon>
        <taxon>Chloroflexia</taxon>
        <taxon>Chloroflexales</taxon>
        <taxon>Chloroflexineae</taxon>
        <taxon>Chloroflexaceae</taxon>
        <taxon>Chloroflexus</taxon>
    </lineage>
</organism>
<feature type="domain" description="DNA2/NAM7 helicase-like C-terminal" evidence="7">
    <location>
        <begin position="1157"/>
        <end position="1357"/>
    </location>
</feature>
<dbReference type="eggNOG" id="COG2251">
    <property type="taxonomic scope" value="Bacteria"/>
</dbReference>
<dbReference type="InterPro" id="IPR027417">
    <property type="entry name" value="P-loop_NTPase"/>
</dbReference>
<evidence type="ECO:0000259" key="7">
    <source>
        <dbReference type="Pfam" id="PF13087"/>
    </source>
</evidence>
<dbReference type="EnsemblBacteria" id="ABY34436">
    <property type="protein sequence ID" value="ABY34436"/>
    <property type="gene ID" value="Caur_1207"/>
</dbReference>
<protein>
    <submittedName>
        <fullName evidence="8">Superfamily I DNA and RNA helicase and helicase subunits-like protein</fullName>
    </submittedName>
</protein>
<dbReference type="InterPro" id="IPR045055">
    <property type="entry name" value="DNA2/NAM7-like"/>
</dbReference>
<gene>
    <name evidence="8" type="ordered locus">Caur_1207</name>
</gene>
<dbReference type="Pfam" id="PF12705">
    <property type="entry name" value="PDDEXK_1"/>
    <property type="match status" value="1"/>
</dbReference>
<sequence>MNPRREPRMDELLRPIALDPVQPQAIAPTDLAQYLRLDQCQRYLRLRLHERRKELYWLPKYGLSIQSIPPMLTIAGRLFEQEIEEQIQQHFPLTIHCARRRQQGDPDFTKPDHNHIVLNTLQQCSADTAHVLFQPRLAAQLANWSLSGDVDILVVRRDSNGALRILIVDAKSSATAKIEHRLQLACYQRLIEEVVQRAGLAEVVIELGVLYRGELVNTMRSPADQRRIELERQQAAQLLGVQTACLELVDPAPYLAEIETLLHGPNAILDTIATVPFAAVPFHLTTKCDGCLYNEICMRWAATHDDLSLIPTLTVAEKSALQANQINTVPQLALLKEVADDGETLYTPPTHHAKVRDLVRHPVLAPRLNELIYRARAFRRWKGDQIKAPTRLPYRGYGSLPAVSPDLHANLVAIYLDTLYDHTQGMIVMLAALVVGHRNGERHQSRYVVNLPTQRPQTLADEERLLTEWINELLQAIVAVADPDTQVPIHLIVPDTFSLQTLLDGLARHPDVIGATALYDLAAQSAGFEAPMVTVLVNERRRFLNDPLAYDSLARLARIEGFDWGECRRKFYRRVFDDLSNDKEIGWYTRRIRFNNQIPLEYAYAAWQALPPPPDRGEDDLVDYRDVKYEQLLAFINKRLEAFAHLAARLPANHRTTKPPFDLTCITRYTRRSPSLADALAEFLLIERYVALVTWGQQHLPPPEQRVLAGVSLLVRYEADDQDPALLAVLAENERRQALKAELTGQRKRARLNDEQRQTVEPLPIPDVPLRLRIVLDDVECDLETALRLTGLSPGDKVILAPRWSVDERLPADQQQPFTTTARQLLYQSRATLIELDPNGFVVLQPNRRYSNGDRRFTFPAKWEWPTTGTLYTIESDPNDIYGQRCMEIVNELRGGASNALYQRLAVPASVTCQIPPAALAGHARFVAGLQALADAHELHTFDTYQMSYIAGYGDAPTLVVQGPPGTGKSYTSAFALLARMQGLLAADLPCRVLLSCKTHAATDVLLRKIADVQAMLAGIQQRQPALFAAYFDERILKAPLFRVRPKIDSDLPETVQIVDEADIIASTPFCFVAATPFAISSLLKQQQRYHTDPFADILVLDEASQMNLAEACMAAIALHKHGRLIVVGDHRQMPPIVQHEWRSERRRTFQAYRVYSSLFETLLLLDPAPPIVRLTESFRVHQDIAEFLRRAIYEQDGIHYFSQRTSRLSEVAIADDFLAAVLNPAHPLTVIVHDEAQSQDINPFEAELICPLIETLVGQLQLDATNGIGVVVPHRAQRLTLRERLPTLMSDLFVEHEGATVDTVERFQGDERDVIIVSATESDPDYLRTTSGFLLDPRRLNVALSRARKKLILIAARTVFQLFATDEEVFQHAQLWKRLLRDTCRVPLWQGERHGVRVEVWGNHSSAPS</sequence>
<dbReference type="CDD" id="cd17934">
    <property type="entry name" value="DEXXQc_Upf1-like"/>
    <property type="match status" value="1"/>
</dbReference>
<dbReference type="SUPFAM" id="SSF52540">
    <property type="entry name" value="P-loop containing nucleoside triphosphate hydrolases"/>
    <property type="match status" value="1"/>
</dbReference>
<dbReference type="GO" id="GO:0004527">
    <property type="term" value="F:exonuclease activity"/>
    <property type="evidence" value="ECO:0007669"/>
    <property type="project" value="UniProtKB-KW"/>
</dbReference>
<accession>A9WJY5</accession>
<dbReference type="PANTHER" id="PTHR10887:SF495">
    <property type="entry name" value="HELICASE SENATAXIN ISOFORM X1-RELATED"/>
    <property type="match status" value="1"/>
</dbReference>
<evidence type="ECO:0000256" key="3">
    <source>
        <dbReference type="ARBA" id="ARBA00022806"/>
    </source>
</evidence>
<name>A9WJY5_CHLAA</name>
<dbReference type="eggNOG" id="COG1112">
    <property type="taxonomic scope" value="Bacteria"/>
</dbReference>
<keyword evidence="9" id="KW-1185">Reference proteome</keyword>
<dbReference type="Gene3D" id="3.90.320.10">
    <property type="match status" value="1"/>
</dbReference>
<evidence type="ECO:0000256" key="2">
    <source>
        <dbReference type="ARBA" id="ARBA00022763"/>
    </source>
</evidence>
<keyword evidence="2" id="KW-0227">DNA damage</keyword>
<dbReference type="InterPro" id="IPR047187">
    <property type="entry name" value="SF1_C_Upf1"/>
</dbReference>
<dbReference type="Pfam" id="PF13087">
    <property type="entry name" value="AAA_12"/>
    <property type="match status" value="1"/>
</dbReference>
<keyword evidence="5" id="KW-0234">DNA repair</keyword>
<dbReference type="STRING" id="324602.Caur_1207"/>
<feature type="domain" description="PD-(D/E)XK endonuclease-like" evidence="6">
    <location>
        <begin position="140"/>
        <end position="297"/>
    </location>
</feature>
<dbReference type="PANTHER" id="PTHR10887">
    <property type="entry name" value="DNA2/NAM7 HELICASE FAMILY"/>
    <property type="match status" value="1"/>
</dbReference>
<dbReference type="Proteomes" id="UP000002008">
    <property type="component" value="Chromosome"/>
</dbReference>
<dbReference type="InterPro" id="IPR011604">
    <property type="entry name" value="PDDEXK-like_dom_sf"/>
</dbReference>
<keyword evidence="1" id="KW-0540">Nuclease</keyword>
<evidence type="ECO:0000256" key="5">
    <source>
        <dbReference type="ARBA" id="ARBA00023204"/>
    </source>
</evidence>
<dbReference type="PATRIC" id="fig|324602.8.peg.1383"/>
<dbReference type="EMBL" id="CP000909">
    <property type="protein sequence ID" value="ABY34436.1"/>
    <property type="molecule type" value="Genomic_DNA"/>
</dbReference>
<dbReference type="KEGG" id="cau:Caur_1207"/>
<dbReference type="GO" id="GO:0004386">
    <property type="term" value="F:helicase activity"/>
    <property type="evidence" value="ECO:0007669"/>
    <property type="project" value="UniProtKB-KW"/>
</dbReference>
<evidence type="ECO:0000256" key="4">
    <source>
        <dbReference type="ARBA" id="ARBA00022839"/>
    </source>
</evidence>
<evidence type="ECO:0000313" key="9">
    <source>
        <dbReference type="Proteomes" id="UP000002008"/>
    </source>
</evidence>
<dbReference type="CDD" id="cd18808">
    <property type="entry name" value="SF1_C_Upf1"/>
    <property type="match status" value="1"/>
</dbReference>
<reference evidence="9" key="1">
    <citation type="journal article" date="2011" name="BMC Genomics">
        <title>Complete genome sequence of the filamentous anoxygenic phototrophic bacterium Chloroflexus aurantiacus.</title>
        <authorList>
            <person name="Tang K.H."/>
            <person name="Barry K."/>
            <person name="Chertkov O."/>
            <person name="Dalin E."/>
            <person name="Han C.S."/>
            <person name="Hauser L.J."/>
            <person name="Honchak B.M."/>
            <person name="Karbach L.E."/>
            <person name="Land M.L."/>
            <person name="Lapidus A."/>
            <person name="Larimer F.W."/>
            <person name="Mikhailova N."/>
            <person name="Pitluck S."/>
            <person name="Pierson B.K."/>
            <person name="Blankenship R.E."/>
        </authorList>
    </citation>
    <scope>NUCLEOTIDE SEQUENCE [LARGE SCALE GENOMIC DNA]</scope>
    <source>
        <strain evidence="9">ATCC 29366 / DSM 635 / J-10-fl</strain>
    </source>
</reference>
<keyword evidence="4" id="KW-0378">Hydrolase</keyword>